<name>A0AAU9S787_THLAR</name>
<dbReference type="InterPro" id="IPR013210">
    <property type="entry name" value="LRR_N_plant-typ"/>
</dbReference>
<protein>
    <recommendedName>
        <fullName evidence="4">Leucine-rich repeat-containing N-terminal plant-type domain-containing protein</fullName>
    </recommendedName>
</protein>
<accession>A0AAU9S787</accession>
<evidence type="ECO:0000256" key="2">
    <source>
        <dbReference type="ARBA" id="ARBA00022729"/>
    </source>
</evidence>
<keyword evidence="1" id="KW-0433">Leucine-rich repeat</keyword>
<dbReference type="AlphaFoldDB" id="A0AAU9S787"/>
<comment type="caution">
    <text evidence="5">The sequence shown here is derived from an EMBL/GenBank/DDBJ whole genome shotgun (WGS) entry which is preliminary data.</text>
</comment>
<dbReference type="EMBL" id="CAJVSB020000702">
    <property type="protein sequence ID" value="CAH2057564.1"/>
    <property type="molecule type" value="Genomic_DNA"/>
</dbReference>
<dbReference type="Proteomes" id="UP000836841">
    <property type="component" value="Unassembled WGS sequence"/>
</dbReference>
<reference evidence="5 6" key="1">
    <citation type="submission" date="2022-03" db="EMBL/GenBank/DDBJ databases">
        <authorList>
            <person name="Nunn A."/>
            <person name="Chopra R."/>
            <person name="Nunn A."/>
            <person name="Contreras Garrido A."/>
        </authorList>
    </citation>
    <scope>NUCLEOTIDE SEQUENCE [LARGE SCALE GENOMIC DNA]</scope>
</reference>
<dbReference type="PANTHER" id="PTHR47988">
    <property type="entry name" value="SOMATIC EMBRYOGENESIS RECEPTOR KINASE 1"/>
    <property type="match status" value="1"/>
</dbReference>
<feature type="domain" description="Leucine-rich repeat-containing N-terminal plant-type" evidence="4">
    <location>
        <begin position="78"/>
        <end position="114"/>
    </location>
</feature>
<sequence length="146" mass="16557">MVEIWQSRARVLWELRVLDGQSGGSKIMLALVDYGGPSPEVYLCKYGSFDTCHDVRLLMNYFFLKVPSDCLYLHWVTGDALHNLRINLEDPNNVLQSWDPTLVNPCTWFHVTCNNDNSVIRVDLGNAALSGQLVSQLGLLKNLQYL</sequence>
<gene>
    <name evidence="5" type="ORF">TAV2_LOCUS12218</name>
</gene>
<keyword evidence="2" id="KW-0732">Signal</keyword>
<evidence type="ECO:0000256" key="3">
    <source>
        <dbReference type="ARBA" id="ARBA00022737"/>
    </source>
</evidence>
<evidence type="ECO:0000259" key="4">
    <source>
        <dbReference type="Pfam" id="PF08263"/>
    </source>
</evidence>
<keyword evidence="6" id="KW-1185">Reference proteome</keyword>
<evidence type="ECO:0000313" key="6">
    <source>
        <dbReference type="Proteomes" id="UP000836841"/>
    </source>
</evidence>
<proteinExistence type="predicted"/>
<dbReference type="Pfam" id="PF08263">
    <property type="entry name" value="LRRNT_2"/>
    <property type="match status" value="1"/>
</dbReference>
<dbReference type="InterPro" id="IPR032675">
    <property type="entry name" value="LRR_dom_sf"/>
</dbReference>
<evidence type="ECO:0000313" key="5">
    <source>
        <dbReference type="EMBL" id="CAH2057564.1"/>
    </source>
</evidence>
<organism evidence="5 6">
    <name type="scientific">Thlaspi arvense</name>
    <name type="common">Field penny-cress</name>
    <dbReference type="NCBI Taxonomy" id="13288"/>
    <lineage>
        <taxon>Eukaryota</taxon>
        <taxon>Viridiplantae</taxon>
        <taxon>Streptophyta</taxon>
        <taxon>Embryophyta</taxon>
        <taxon>Tracheophyta</taxon>
        <taxon>Spermatophyta</taxon>
        <taxon>Magnoliopsida</taxon>
        <taxon>eudicotyledons</taxon>
        <taxon>Gunneridae</taxon>
        <taxon>Pentapetalae</taxon>
        <taxon>rosids</taxon>
        <taxon>malvids</taxon>
        <taxon>Brassicales</taxon>
        <taxon>Brassicaceae</taxon>
        <taxon>Thlaspideae</taxon>
        <taxon>Thlaspi</taxon>
    </lineage>
</organism>
<dbReference type="Gene3D" id="3.80.10.10">
    <property type="entry name" value="Ribonuclease Inhibitor"/>
    <property type="match status" value="1"/>
</dbReference>
<keyword evidence="3" id="KW-0677">Repeat</keyword>
<dbReference type="SUPFAM" id="SSF52058">
    <property type="entry name" value="L domain-like"/>
    <property type="match status" value="1"/>
</dbReference>
<evidence type="ECO:0000256" key="1">
    <source>
        <dbReference type="ARBA" id="ARBA00022614"/>
    </source>
</evidence>